<dbReference type="SUPFAM" id="SSF56112">
    <property type="entry name" value="Protein kinase-like (PK-like)"/>
    <property type="match status" value="1"/>
</dbReference>
<dbReference type="EMBL" id="CAADFL010000038">
    <property type="protein sequence ID" value="VFK07347.1"/>
    <property type="molecule type" value="Genomic_DNA"/>
</dbReference>
<accession>A0A450VRF1</accession>
<dbReference type="Gene3D" id="3.30.200.20">
    <property type="entry name" value="Phosphorylase Kinase, domain 1"/>
    <property type="match status" value="1"/>
</dbReference>
<dbReference type="PANTHER" id="PTHR23150:SF35">
    <property type="entry name" value="BLL6746 PROTEIN"/>
    <property type="match status" value="1"/>
</dbReference>
<evidence type="ECO:0000259" key="3">
    <source>
        <dbReference type="PROSITE" id="PS50011"/>
    </source>
</evidence>
<keyword evidence="1" id="KW-0547">Nucleotide-binding</keyword>
<reference evidence="6" key="1">
    <citation type="submission" date="2019-02" db="EMBL/GenBank/DDBJ databases">
        <authorList>
            <person name="Gruber-Vodicka R. H."/>
            <person name="Seah K. B. B."/>
        </authorList>
    </citation>
    <scope>NUCLEOTIDE SEQUENCE</scope>
    <source>
        <strain evidence="4">BECK_BZ163</strain>
        <strain evidence="6">BECK_BZ164</strain>
        <strain evidence="5">BECK_BZ165</strain>
    </source>
</reference>
<dbReference type="GO" id="GO:0004672">
    <property type="term" value="F:protein kinase activity"/>
    <property type="evidence" value="ECO:0007669"/>
    <property type="project" value="InterPro"/>
</dbReference>
<organism evidence="6">
    <name type="scientific">Candidatus Kentrum sp. FM</name>
    <dbReference type="NCBI Taxonomy" id="2126340"/>
    <lineage>
        <taxon>Bacteria</taxon>
        <taxon>Pseudomonadati</taxon>
        <taxon>Pseudomonadota</taxon>
        <taxon>Gammaproteobacteria</taxon>
        <taxon>Candidatus Kentrum</taxon>
    </lineage>
</organism>
<dbReference type="PROSITE" id="PS00107">
    <property type="entry name" value="PROTEIN_KINASE_ATP"/>
    <property type="match status" value="1"/>
</dbReference>
<keyword evidence="2" id="KW-0472">Membrane</keyword>
<dbReference type="Gene3D" id="3.90.1580.10">
    <property type="entry name" value="paralog of FGE (formylglycine-generating enzyme)"/>
    <property type="match status" value="1"/>
</dbReference>
<dbReference type="CDD" id="cd14014">
    <property type="entry name" value="STKc_PknB_like"/>
    <property type="match status" value="1"/>
</dbReference>
<dbReference type="InterPro" id="IPR011009">
    <property type="entry name" value="Kinase-like_dom_sf"/>
</dbReference>
<sequence>MPDTSADRCPNCFEENQGDPTCPHCGWTVGDRPDSPLYLAPGTPLGDDYVIGRVLGHGGFGITYLGWDSALDTRVAIKEFLPDRLASRGPQPPQVDVYPKQKKLFDDGLARFQEEARILAGFQHYPGIVTVFKFLSANGTGYMVMAFVEGITLGQYLKSKGDKIPWQQALAILTPVMDALRETHGAGLLHRDICPDNIYITHDRQVKLLDFGAARRATEKTLGLNAMLKEGYAPDEQYRSNGQQGAWTDVYGLCATLYRCVTGQLLPPSLDRIRKDGLQPPSTLGVSLPEGHEAALLKGLAVDAQDRWQSIEAMQDAFGIGPPPPPPPPRFWPFWKKMLIVLAVLLLLTGFIGIGIESIPRPAKLTVQANVPEAMVYIDGEKIGLSGIKHEIDAGEHTVRVEKSGYEPVETRVALMAGEEGRILRARLSPRPARLVIASDFPDATVHIDGKAVGSPGIEHTLAAGEYTVRVERPGYEPVETRITLEPGGKRTIRAELIPKKAKLVIRSRQENDMAYINDKEVGPTGRKPHILAHGEYTIRVEKEGFAPFEEWISLAPGEQRELRAKLEPIPEFGSRYKPGRSFRDKLQDGSPGPRMMVIPAGMFRMGSPPEERNRDADEGPQHQVRIPRSFAMGVTEVTFEDYDRFTAATGRELSDDHDWGRGRQPVINVSWSDAVAYAKWLSAQSGQEYRLPTEAEWEYAARAGTTSPYPWGTNETSACAYANSYDVSGEETHHKGWDSLSCDDGWANTAPVGSYPANDFGLFDISGNVWEWTADCWHEDYQGAPTDGTSWGKEDGGDCTRRVARGGSLFGKPWFLRSANRFEVPMDKKAVDLGFRLVRTLKP</sequence>
<protein>
    <submittedName>
        <fullName evidence="6">Formylglycine-generating enzyme, required for sulfatase activity, contains SUMF1/FGE domain</fullName>
    </submittedName>
</protein>
<dbReference type="Pfam" id="PF08308">
    <property type="entry name" value="PEGA"/>
    <property type="match status" value="3"/>
</dbReference>
<feature type="domain" description="Protein kinase" evidence="3">
    <location>
        <begin position="49"/>
        <end position="319"/>
    </location>
</feature>
<dbReference type="InterPro" id="IPR016187">
    <property type="entry name" value="CTDL_fold"/>
</dbReference>
<dbReference type="InterPro" id="IPR005532">
    <property type="entry name" value="SUMF_dom"/>
</dbReference>
<keyword evidence="2" id="KW-0812">Transmembrane</keyword>
<proteinExistence type="predicted"/>
<dbReference type="Gene3D" id="1.10.510.10">
    <property type="entry name" value="Transferase(Phosphotransferase) domain 1"/>
    <property type="match status" value="1"/>
</dbReference>
<keyword evidence="2" id="KW-1133">Transmembrane helix</keyword>
<evidence type="ECO:0000313" key="4">
    <source>
        <dbReference type="EMBL" id="VFJ43105.1"/>
    </source>
</evidence>
<dbReference type="EMBL" id="CAADFA010000006">
    <property type="protein sequence ID" value="VFJ43927.1"/>
    <property type="molecule type" value="Genomic_DNA"/>
</dbReference>
<dbReference type="InterPro" id="IPR017441">
    <property type="entry name" value="Protein_kinase_ATP_BS"/>
</dbReference>
<dbReference type="InterPro" id="IPR000719">
    <property type="entry name" value="Prot_kinase_dom"/>
</dbReference>
<name>A0A450VRF1_9GAMM</name>
<dbReference type="GO" id="GO:0120147">
    <property type="term" value="F:formylglycine-generating oxidase activity"/>
    <property type="evidence" value="ECO:0007669"/>
    <property type="project" value="TreeGrafter"/>
</dbReference>
<evidence type="ECO:0000256" key="2">
    <source>
        <dbReference type="SAM" id="Phobius"/>
    </source>
</evidence>
<dbReference type="Pfam" id="PF00069">
    <property type="entry name" value="Pkinase"/>
    <property type="match status" value="1"/>
</dbReference>
<evidence type="ECO:0000313" key="5">
    <source>
        <dbReference type="EMBL" id="VFJ43927.1"/>
    </source>
</evidence>
<dbReference type="PANTHER" id="PTHR23150">
    <property type="entry name" value="SULFATASE MODIFYING FACTOR 1, 2"/>
    <property type="match status" value="1"/>
</dbReference>
<dbReference type="PROSITE" id="PS00109">
    <property type="entry name" value="PROTEIN_KINASE_TYR"/>
    <property type="match status" value="1"/>
</dbReference>
<keyword evidence="1" id="KW-0067">ATP-binding</keyword>
<dbReference type="InterPro" id="IPR042095">
    <property type="entry name" value="SUMF_sf"/>
</dbReference>
<dbReference type="SUPFAM" id="SSF56436">
    <property type="entry name" value="C-type lectin-like"/>
    <property type="match status" value="1"/>
</dbReference>
<dbReference type="AlphaFoldDB" id="A0A450VRF1"/>
<dbReference type="GO" id="GO:0005524">
    <property type="term" value="F:ATP binding"/>
    <property type="evidence" value="ECO:0007669"/>
    <property type="project" value="UniProtKB-UniRule"/>
</dbReference>
<dbReference type="InterPro" id="IPR051043">
    <property type="entry name" value="Sulfatase_Mod_Factor_Kinase"/>
</dbReference>
<feature type="transmembrane region" description="Helical" evidence="2">
    <location>
        <begin position="338"/>
        <end position="356"/>
    </location>
</feature>
<feature type="binding site" evidence="1">
    <location>
        <position position="78"/>
    </location>
    <ligand>
        <name>ATP</name>
        <dbReference type="ChEBI" id="CHEBI:30616"/>
    </ligand>
</feature>
<evidence type="ECO:0000313" key="6">
    <source>
        <dbReference type="EMBL" id="VFK07347.1"/>
    </source>
</evidence>
<evidence type="ECO:0000256" key="1">
    <source>
        <dbReference type="PROSITE-ProRule" id="PRU10141"/>
    </source>
</evidence>
<gene>
    <name evidence="4" type="ORF">BECKFM1743A_GA0114220_1000417</name>
    <name evidence="6" type="ORF">BECKFM1743B_GA0114221_1003810</name>
    <name evidence="5" type="ORF">BECKFM1743C_GA0114222_100062</name>
</gene>
<dbReference type="Pfam" id="PF03781">
    <property type="entry name" value="FGE-sulfatase"/>
    <property type="match status" value="1"/>
</dbReference>
<dbReference type="InterPro" id="IPR008266">
    <property type="entry name" value="Tyr_kinase_AS"/>
</dbReference>
<dbReference type="EMBL" id="CAADEZ010000004">
    <property type="protein sequence ID" value="VFJ43105.1"/>
    <property type="molecule type" value="Genomic_DNA"/>
</dbReference>
<dbReference type="InterPro" id="IPR013229">
    <property type="entry name" value="PEGA"/>
</dbReference>
<dbReference type="PROSITE" id="PS50011">
    <property type="entry name" value="PROTEIN_KINASE_DOM"/>
    <property type="match status" value="1"/>
</dbReference>